<evidence type="ECO:0000313" key="2">
    <source>
        <dbReference type="EMBL" id="SDD34234.1"/>
    </source>
</evidence>
<dbReference type="SUPFAM" id="SSF46689">
    <property type="entry name" value="Homeodomain-like"/>
    <property type="match status" value="1"/>
</dbReference>
<name>A0A1G6TZ77_9PSEU</name>
<dbReference type="InterPro" id="IPR041678">
    <property type="entry name" value="TetR_C_16"/>
</dbReference>
<protein>
    <submittedName>
        <fullName evidence="2">DNA-binding transcriptional regulator, AcrR family</fullName>
    </submittedName>
</protein>
<dbReference type="PANTHER" id="PTHR30055:SF235">
    <property type="entry name" value="TRANSCRIPTIONAL REGULATORY PROTEIN"/>
    <property type="match status" value="1"/>
</dbReference>
<proteinExistence type="predicted"/>
<organism evidence="2 3">
    <name type="scientific">Prauserella marina</name>
    <dbReference type="NCBI Taxonomy" id="530584"/>
    <lineage>
        <taxon>Bacteria</taxon>
        <taxon>Bacillati</taxon>
        <taxon>Actinomycetota</taxon>
        <taxon>Actinomycetes</taxon>
        <taxon>Pseudonocardiales</taxon>
        <taxon>Pseudonocardiaceae</taxon>
        <taxon>Prauserella</taxon>
    </lineage>
</organism>
<dbReference type="InterPro" id="IPR036271">
    <property type="entry name" value="Tet_transcr_reg_TetR-rel_C_sf"/>
</dbReference>
<keyword evidence="1 2" id="KW-0238">DNA-binding</keyword>
<dbReference type="InterPro" id="IPR001647">
    <property type="entry name" value="HTH_TetR"/>
</dbReference>
<keyword evidence="3" id="KW-1185">Reference proteome</keyword>
<sequence length="172" mass="18241">MFAESGYDGATVRAIAAKAGVDAAMVNHWFGGKEGLFAQAILNVPFDIMEVIELVTRDGPHNMGENIVRTFVTRWDGAGGEFFVALIRSVTTHPEALHTLKSVLINRIFGAVAEATGSDQPNLRASLCATQIIGLGMARYVAGLEPVASADVETLVPAIAPTLQRYLTGDIG</sequence>
<dbReference type="AlphaFoldDB" id="A0A1G6TZ77"/>
<dbReference type="Pfam" id="PF00440">
    <property type="entry name" value="TetR_N"/>
    <property type="match status" value="1"/>
</dbReference>
<dbReference type="GO" id="GO:0000976">
    <property type="term" value="F:transcription cis-regulatory region binding"/>
    <property type="evidence" value="ECO:0007669"/>
    <property type="project" value="TreeGrafter"/>
</dbReference>
<dbReference type="Pfam" id="PF17920">
    <property type="entry name" value="TetR_C_16"/>
    <property type="match status" value="1"/>
</dbReference>
<evidence type="ECO:0000313" key="3">
    <source>
        <dbReference type="Proteomes" id="UP000199494"/>
    </source>
</evidence>
<accession>A0A1G6TZ77</accession>
<dbReference type="GO" id="GO:0003700">
    <property type="term" value="F:DNA-binding transcription factor activity"/>
    <property type="evidence" value="ECO:0007669"/>
    <property type="project" value="TreeGrafter"/>
</dbReference>
<reference evidence="2 3" key="1">
    <citation type="submission" date="2016-10" db="EMBL/GenBank/DDBJ databases">
        <authorList>
            <person name="de Groot N.N."/>
        </authorList>
    </citation>
    <scope>NUCLEOTIDE SEQUENCE [LARGE SCALE GENOMIC DNA]</scope>
    <source>
        <strain evidence="2 3">CGMCC 4.5506</strain>
    </source>
</reference>
<dbReference type="EMBL" id="FMZE01000007">
    <property type="protein sequence ID" value="SDD34234.1"/>
    <property type="molecule type" value="Genomic_DNA"/>
</dbReference>
<dbReference type="STRING" id="530584.SAMN05421630_107373"/>
<dbReference type="InterPro" id="IPR009057">
    <property type="entry name" value="Homeodomain-like_sf"/>
</dbReference>
<dbReference type="InterPro" id="IPR050109">
    <property type="entry name" value="HTH-type_TetR-like_transc_reg"/>
</dbReference>
<dbReference type="Gene3D" id="1.10.10.60">
    <property type="entry name" value="Homeodomain-like"/>
    <property type="match status" value="1"/>
</dbReference>
<dbReference type="SUPFAM" id="SSF48498">
    <property type="entry name" value="Tetracyclin repressor-like, C-terminal domain"/>
    <property type="match status" value="1"/>
</dbReference>
<dbReference type="PROSITE" id="PS50977">
    <property type="entry name" value="HTH_TETR_2"/>
    <property type="match status" value="1"/>
</dbReference>
<dbReference type="Gene3D" id="1.10.357.10">
    <property type="entry name" value="Tetracycline Repressor, domain 2"/>
    <property type="match status" value="1"/>
</dbReference>
<dbReference type="Proteomes" id="UP000199494">
    <property type="component" value="Unassembled WGS sequence"/>
</dbReference>
<dbReference type="PANTHER" id="PTHR30055">
    <property type="entry name" value="HTH-TYPE TRANSCRIPTIONAL REGULATOR RUTR"/>
    <property type="match status" value="1"/>
</dbReference>
<evidence type="ECO:0000256" key="1">
    <source>
        <dbReference type="ARBA" id="ARBA00023125"/>
    </source>
</evidence>
<gene>
    <name evidence="2" type="ORF">SAMN05421630_107373</name>
</gene>